<comment type="caution">
    <text evidence="1">The sequence shown here is derived from an EMBL/GenBank/DDBJ whole genome shotgun (WGS) entry which is preliminary data.</text>
</comment>
<proteinExistence type="predicted"/>
<evidence type="ECO:0000313" key="2">
    <source>
        <dbReference type="Proteomes" id="UP000887013"/>
    </source>
</evidence>
<gene>
    <name evidence="1" type="ORF">NPIL_424311</name>
</gene>
<organism evidence="1 2">
    <name type="scientific">Nephila pilipes</name>
    <name type="common">Giant wood spider</name>
    <name type="synonym">Nephila maculata</name>
    <dbReference type="NCBI Taxonomy" id="299642"/>
    <lineage>
        <taxon>Eukaryota</taxon>
        <taxon>Metazoa</taxon>
        <taxon>Ecdysozoa</taxon>
        <taxon>Arthropoda</taxon>
        <taxon>Chelicerata</taxon>
        <taxon>Arachnida</taxon>
        <taxon>Araneae</taxon>
        <taxon>Araneomorphae</taxon>
        <taxon>Entelegynae</taxon>
        <taxon>Araneoidea</taxon>
        <taxon>Nephilidae</taxon>
        <taxon>Nephila</taxon>
    </lineage>
</organism>
<sequence length="87" mass="9924">MKSNEILRPVVRPLSLQIDFNEDLTHVQHKNILKGSSSNPDNSNVRHIMSKHTNIFSLSDIPDSKNNFEDSHIPGPPPHHWSCLSYL</sequence>
<dbReference type="Proteomes" id="UP000887013">
    <property type="component" value="Unassembled WGS sequence"/>
</dbReference>
<evidence type="ECO:0000313" key="1">
    <source>
        <dbReference type="EMBL" id="GFU17605.1"/>
    </source>
</evidence>
<accession>A0A8X6UJU2</accession>
<name>A0A8X6UJU2_NEPPI</name>
<keyword evidence="2" id="KW-1185">Reference proteome</keyword>
<dbReference type="AlphaFoldDB" id="A0A8X6UJU2"/>
<protein>
    <submittedName>
        <fullName evidence="1">Uncharacterized protein</fullName>
    </submittedName>
</protein>
<dbReference type="EMBL" id="BMAW01126618">
    <property type="protein sequence ID" value="GFU17605.1"/>
    <property type="molecule type" value="Genomic_DNA"/>
</dbReference>
<reference evidence="1" key="1">
    <citation type="submission" date="2020-08" db="EMBL/GenBank/DDBJ databases">
        <title>Multicomponent nature underlies the extraordinary mechanical properties of spider dragline silk.</title>
        <authorList>
            <person name="Kono N."/>
            <person name="Nakamura H."/>
            <person name="Mori M."/>
            <person name="Yoshida Y."/>
            <person name="Ohtoshi R."/>
            <person name="Malay A.D."/>
            <person name="Moran D.A.P."/>
            <person name="Tomita M."/>
            <person name="Numata K."/>
            <person name="Arakawa K."/>
        </authorList>
    </citation>
    <scope>NUCLEOTIDE SEQUENCE</scope>
</reference>